<keyword evidence="8" id="KW-1185">Reference proteome</keyword>
<evidence type="ECO:0008006" key="9">
    <source>
        <dbReference type="Google" id="ProtNLM"/>
    </source>
</evidence>
<proteinExistence type="predicted"/>
<sequence>MLTRLTVDHGLGPFIFTYCVLFGLGMGLPYSVIYQVASSWFPEKRTTVVGIIAAGLGLGALVFTPIQTKVINPDDLQPVAGKYPEAVEQRIPNAFLILGGIALAFQLIGVLLLRMSPELYGLENNLKDGFLSGVVMGSSLFNCVGRVTWGLIVDRISYKCPLLMFLLLWTVLFATFPFVAAGAPGIYLYTIWVFLLFSMLAGHFVILAGACSTLFGPTNFATIYGLVYAAAVRQRHFRLHVCFRKLQV</sequence>
<keyword evidence="3 6" id="KW-0812">Transmembrane</keyword>
<accession>A0A3P6TET5</accession>
<dbReference type="AlphaFoldDB" id="A0A3P6TET5"/>
<organism evidence="7 8">
    <name type="scientific">Dibothriocephalus latus</name>
    <name type="common">Fish tapeworm</name>
    <name type="synonym">Diphyllobothrium latum</name>
    <dbReference type="NCBI Taxonomy" id="60516"/>
    <lineage>
        <taxon>Eukaryota</taxon>
        <taxon>Metazoa</taxon>
        <taxon>Spiralia</taxon>
        <taxon>Lophotrochozoa</taxon>
        <taxon>Platyhelminthes</taxon>
        <taxon>Cestoda</taxon>
        <taxon>Eucestoda</taxon>
        <taxon>Diphyllobothriidea</taxon>
        <taxon>Diphyllobothriidae</taxon>
        <taxon>Dibothriocephalus</taxon>
    </lineage>
</organism>
<dbReference type="PANTHER" id="PTHR43385">
    <property type="entry name" value="RIBOFLAVIN TRANSPORTER RIBJ"/>
    <property type="match status" value="1"/>
</dbReference>
<dbReference type="GO" id="GO:0016020">
    <property type="term" value="C:membrane"/>
    <property type="evidence" value="ECO:0007669"/>
    <property type="project" value="UniProtKB-SubCell"/>
</dbReference>
<dbReference type="Gene3D" id="1.20.1250.20">
    <property type="entry name" value="MFS general substrate transporter like domains"/>
    <property type="match status" value="2"/>
</dbReference>
<evidence type="ECO:0000313" key="8">
    <source>
        <dbReference type="Proteomes" id="UP000281553"/>
    </source>
</evidence>
<evidence type="ECO:0000313" key="7">
    <source>
        <dbReference type="EMBL" id="VDK83627.1"/>
    </source>
</evidence>
<dbReference type="InterPro" id="IPR036259">
    <property type="entry name" value="MFS_trans_sf"/>
</dbReference>
<name>A0A3P6TET5_DIBLA</name>
<keyword evidence="2" id="KW-0813">Transport</keyword>
<gene>
    <name evidence="7" type="ORF">DILT_LOCUS3488</name>
</gene>
<dbReference type="OrthoDB" id="410267at2759"/>
<dbReference type="EMBL" id="UYRU01043744">
    <property type="protein sequence ID" value="VDK83627.1"/>
    <property type="molecule type" value="Genomic_DNA"/>
</dbReference>
<evidence type="ECO:0000256" key="4">
    <source>
        <dbReference type="ARBA" id="ARBA00022989"/>
    </source>
</evidence>
<comment type="subcellular location">
    <subcellularLocation>
        <location evidence="1">Membrane</location>
        <topology evidence="1">Multi-pass membrane protein</topology>
    </subcellularLocation>
</comment>
<feature type="transmembrane region" description="Helical" evidence="6">
    <location>
        <begin position="46"/>
        <end position="66"/>
    </location>
</feature>
<feature type="transmembrane region" description="Helical" evidence="6">
    <location>
        <begin position="15"/>
        <end position="34"/>
    </location>
</feature>
<dbReference type="InterPro" id="IPR052983">
    <property type="entry name" value="MFS_Riboflavin_Transporter"/>
</dbReference>
<protein>
    <recommendedName>
        <fullName evidence="9">Major facilitator superfamily (MFS) profile domain-containing protein</fullName>
    </recommendedName>
</protein>
<evidence type="ECO:0000256" key="5">
    <source>
        <dbReference type="ARBA" id="ARBA00023136"/>
    </source>
</evidence>
<feature type="transmembrane region" description="Helical" evidence="6">
    <location>
        <begin position="94"/>
        <end position="113"/>
    </location>
</feature>
<evidence type="ECO:0000256" key="1">
    <source>
        <dbReference type="ARBA" id="ARBA00004141"/>
    </source>
</evidence>
<feature type="transmembrane region" description="Helical" evidence="6">
    <location>
        <begin position="162"/>
        <end position="180"/>
    </location>
</feature>
<keyword evidence="5 6" id="KW-0472">Membrane</keyword>
<evidence type="ECO:0000256" key="6">
    <source>
        <dbReference type="SAM" id="Phobius"/>
    </source>
</evidence>
<evidence type="ECO:0000256" key="3">
    <source>
        <dbReference type="ARBA" id="ARBA00022692"/>
    </source>
</evidence>
<evidence type="ECO:0000256" key="2">
    <source>
        <dbReference type="ARBA" id="ARBA00022448"/>
    </source>
</evidence>
<keyword evidence="4 6" id="KW-1133">Transmembrane helix</keyword>
<dbReference type="Proteomes" id="UP000281553">
    <property type="component" value="Unassembled WGS sequence"/>
</dbReference>
<dbReference type="PANTHER" id="PTHR43385:SF1">
    <property type="entry name" value="RIBOFLAVIN TRANSPORTER RIBJ"/>
    <property type="match status" value="1"/>
</dbReference>
<dbReference type="SUPFAM" id="SSF103473">
    <property type="entry name" value="MFS general substrate transporter"/>
    <property type="match status" value="1"/>
</dbReference>
<reference evidence="7 8" key="1">
    <citation type="submission" date="2018-11" db="EMBL/GenBank/DDBJ databases">
        <authorList>
            <consortium name="Pathogen Informatics"/>
        </authorList>
    </citation>
    <scope>NUCLEOTIDE SEQUENCE [LARGE SCALE GENOMIC DNA]</scope>
</reference>